<evidence type="ECO:0000313" key="8">
    <source>
        <dbReference type="Proteomes" id="UP001302486"/>
    </source>
</evidence>
<dbReference type="SUPFAM" id="SSF51905">
    <property type="entry name" value="FAD/NAD(P)-binding domain"/>
    <property type="match status" value="1"/>
</dbReference>
<dbReference type="KEGG" id="hws:RNZ46_01240"/>
<dbReference type="InterPro" id="IPR014105">
    <property type="entry name" value="Carotenoid/retinoid_OxRdtase"/>
</dbReference>
<name>A0AA97EPR8_9FLAO</name>
<evidence type="ECO:0000313" key="7">
    <source>
        <dbReference type="EMBL" id="WOD43898.1"/>
    </source>
</evidence>
<dbReference type="PANTHER" id="PTHR43734:SF1">
    <property type="entry name" value="PHYTOENE DESATURASE"/>
    <property type="match status" value="1"/>
</dbReference>
<feature type="domain" description="Amine oxidase" evidence="6">
    <location>
        <begin position="15"/>
        <end position="482"/>
    </location>
</feature>
<sequence length="487" mass="55343">MKQSVSIIGSGFSSLAASCYLAQEGYKATVFEKNKTIGGRARQLKKDGFVFDIGPTWYWMPDVFERFFADFNKKPSDYYTLEKLNPAYSVYFGKDDFITIEDTLEKIIKAFEKEESGSSIKLKKFISDAKDNYNVAIKDLVYNPGISPLELITPTTIKKINQFFSTIKRDVRKEFKNERLIKILEFPVLFLGAKPSDTPSFYSFMNYADFGLGTFHPKKGMYQVILAMENLAKELGVTIKTETNIDKIIVENGTAKGIVSNDNTYLSDIVVSGADYHHTETLLEKSYRQYTEKYWSKKTFAPSSLLFYVGFNKKLKQVNHHTLFFDVDFETHAKAIYDNPKWPENPLFYASFPSKTDSSTAPQNKEAGIFLIPLAPGLADTEALREQYFEKIITRFENLTSQSVKKDIIFKESFCINDFINDYNSYKGNAYGMANTLLQTAFLRPKLKSKKVNNLYFTGQLTVPGPGVPPSLISGKLVANLVTKHHS</sequence>
<dbReference type="Gene3D" id="3.50.50.60">
    <property type="entry name" value="FAD/NAD(P)-binding domain"/>
    <property type="match status" value="2"/>
</dbReference>
<dbReference type="EMBL" id="CP136521">
    <property type="protein sequence ID" value="WOD43898.1"/>
    <property type="molecule type" value="Genomic_DNA"/>
</dbReference>
<evidence type="ECO:0000256" key="3">
    <source>
        <dbReference type="ARBA" id="ARBA00022746"/>
    </source>
</evidence>
<evidence type="ECO:0000256" key="5">
    <source>
        <dbReference type="RuleBase" id="RU362075"/>
    </source>
</evidence>
<proteinExistence type="inferred from homology"/>
<dbReference type="PROSITE" id="PS51257">
    <property type="entry name" value="PROKAR_LIPOPROTEIN"/>
    <property type="match status" value="1"/>
</dbReference>
<accession>A0AA97EPR8</accession>
<evidence type="ECO:0000256" key="1">
    <source>
        <dbReference type="ARBA" id="ARBA00004829"/>
    </source>
</evidence>
<reference evidence="8" key="1">
    <citation type="submission" date="2024-06" db="EMBL/GenBank/DDBJ databases">
        <title>Hwangdonia haimaensis gen. nov., sp. nov., a member of the family Flavobacteriaceae isolated from the haima cold seep.</title>
        <authorList>
            <person name="Li J."/>
        </authorList>
    </citation>
    <scope>NUCLEOTIDE SEQUENCE [LARGE SCALE GENOMIC DNA]</scope>
    <source>
        <strain evidence="8">SCSIO 19198</strain>
    </source>
</reference>
<comment type="similarity">
    <text evidence="2 5">Belongs to the carotenoid/retinoid oxidoreductase family.</text>
</comment>
<dbReference type="GO" id="GO:0016117">
    <property type="term" value="P:carotenoid biosynthetic process"/>
    <property type="evidence" value="ECO:0007669"/>
    <property type="project" value="UniProtKB-KW"/>
</dbReference>
<evidence type="ECO:0000256" key="4">
    <source>
        <dbReference type="ARBA" id="ARBA00023002"/>
    </source>
</evidence>
<organism evidence="7 8">
    <name type="scientific">Hwangdonia lutea</name>
    <dbReference type="NCBI Taxonomy" id="3075823"/>
    <lineage>
        <taxon>Bacteria</taxon>
        <taxon>Pseudomonadati</taxon>
        <taxon>Bacteroidota</taxon>
        <taxon>Flavobacteriia</taxon>
        <taxon>Flavobacteriales</taxon>
        <taxon>Flavobacteriaceae</taxon>
        <taxon>Hwangdonia</taxon>
    </lineage>
</organism>
<dbReference type="AlphaFoldDB" id="A0AA97EPR8"/>
<keyword evidence="8" id="KW-1185">Reference proteome</keyword>
<dbReference type="Proteomes" id="UP001302486">
    <property type="component" value="Chromosome"/>
</dbReference>
<dbReference type="GO" id="GO:0016491">
    <property type="term" value="F:oxidoreductase activity"/>
    <property type="evidence" value="ECO:0007669"/>
    <property type="project" value="UniProtKB-KW"/>
</dbReference>
<dbReference type="RefSeq" id="WP_316983575.1">
    <property type="nucleotide sequence ID" value="NZ_CP136521.1"/>
</dbReference>
<dbReference type="NCBIfam" id="TIGR02734">
    <property type="entry name" value="crtI_fam"/>
    <property type="match status" value="1"/>
</dbReference>
<dbReference type="PANTHER" id="PTHR43734">
    <property type="entry name" value="PHYTOENE DESATURASE"/>
    <property type="match status" value="1"/>
</dbReference>
<evidence type="ECO:0000259" key="6">
    <source>
        <dbReference type="Pfam" id="PF01593"/>
    </source>
</evidence>
<keyword evidence="3 5" id="KW-0125">Carotenoid biosynthesis</keyword>
<gene>
    <name evidence="7" type="primary">crtI</name>
    <name evidence="7" type="ORF">RNZ46_01240</name>
</gene>
<dbReference type="EC" id="1.-.-.-" evidence="7"/>
<keyword evidence="4 5" id="KW-0560">Oxidoreductase</keyword>
<comment type="pathway">
    <text evidence="1 5">Carotenoid biosynthesis.</text>
</comment>
<protein>
    <submittedName>
        <fullName evidence="7">Phytoene desaturase family protein</fullName>
        <ecNumber evidence="7">1.-.-.-</ecNumber>
    </submittedName>
</protein>
<evidence type="ECO:0000256" key="2">
    <source>
        <dbReference type="ARBA" id="ARBA00006046"/>
    </source>
</evidence>
<dbReference type="InterPro" id="IPR036188">
    <property type="entry name" value="FAD/NAD-bd_sf"/>
</dbReference>
<dbReference type="InterPro" id="IPR002937">
    <property type="entry name" value="Amino_oxidase"/>
</dbReference>
<dbReference type="Pfam" id="PF01593">
    <property type="entry name" value="Amino_oxidase"/>
    <property type="match status" value="1"/>
</dbReference>